<evidence type="ECO:0000313" key="5">
    <source>
        <dbReference type="Proteomes" id="UP000318297"/>
    </source>
</evidence>
<keyword evidence="2" id="KW-0472">Membrane</keyword>
<feature type="transmembrane region" description="Helical" evidence="2">
    <location>
        <begin position="30"/>
        <end position="50"/>
    </location>
</feature>
<dbReference type="Proteomes" id="UP000318297">
    <property type="component" value="Unassembled WGS sequence"/>
</dbReference>
<feature type="transmembrane region" description="Helical" evidence="2">
    <location>
        <begin position="233"/>
        <end position="255"/>
    </location>
</feature>
<accession>A0A561EBF7</accession>
<dbReference type="EMBL" id="VIVQ01000001">
    <property type="protein sequence ID" value="TWE12941.1"/>
    <property type="molecule type" value="Genomic_DNA"/>
</dbReference>
<feature type="transmembrane region" description="Helical" evidence="2">
    <location>
        <begin position="262"/>
        <end position="278"/>
    </location>
</feature>
<feature type="transmembrane region" description="Helical" evidence="2">
    <location>
        <begin position="145"/>
        <end position="163"/>
    </location>
</feature>
<organism evidence="4 5">
    <name type="scientific">Rudaeicoccus suwonensis</name>
    <dbReference type="NCBI Taxonomy" id="657409"/>
    <lineage>
        <taxon>Bacteria</taxon>
        <taxon>Bacillati</taxon>
        <taxon>Actinomycetota</taxon>
        <taxon>Actinomycetes</taxon>
        <taxon>Micrococcales</taxon>
        <taxon>Dermacoccaceae</taxon>
        <taxon>Rudaeicoccus</taxon>
    </lineage>
</organism>
<evidence type="ECO:0000259" key="3">
    <source>
        <dbReference type="Pfam" id="PF00892"/>
    </source>
</evidence>
<keyword evidence="2" id="KW-0812">Transmembrane</keyword>
<dbReference type="AlphaFoldDB" id="A0A561EBF7"/>
<dbReference type="Gene3D" id="1.10.3730.20">
    <property type="match status" value="1"/>
</dbReference>
<keyword evidence="5" id="KW-1185">Reference proteome</keyword>
<dbReference type="OrthoDB" id="68076at2"/>
<feature type="transmembrane region" description="Helical" evidence="2">
    <location>
        <begin position="62"/>
        <end position="84"/>
    </location>
</feature>
<feature type="domain" description="EamA" evidence="3">
    <location>
        <begin position="146"/>
        <end position="278"/>
    </location>
</feature>
<sequence length="279" mass="28101">MIALLALASSAAWGTSDFCGGLFSRRYAAMRVVAISQLGGLIAISVVFAATVAIDGRPSGPWFGYGLCAGVCGCIALSCFYAALSAGTMGVISPISAMGALVPVAIGFATGNHVTIVVGVGMAVALIGAALASGPELSGQVSRRPVLLAVAAAVGFGLTFFFLDRGGATSVVGTLWAMRLASACVLFTTWRVRPKLAGATSIPRRTIPLVMAVGCIDLSANGLFALASSRGSLAVASVLGSLYPVATLAWARFVLHERLRGIQLVGVGLAVLGVALVAS</sequence>
<dbReference type="InterPro" id="IPR037185">
    <property type="entry name" value="EmrE-like"/>
</dbReference>
<name>A0A561EBF7_9MICO</name>
<feature type="transmembrane region" description="Helical" evidence="2">
    <location>
        <begin position="209"/>
        <end position="227"/>
    </location>
</feature>
<evidence type="ECO:0000256" key="2">
    <source>
        <dbReference type="SAM" id="Phobius"/>
    </source>
</evidence>
<feature type="transmembrane region" description="Helical" evidence="2">
    <location>
        <begin position="104"/>
        <end position="133"/>
    </location>
</feature>
<keyword evidence="2" id="KW-1133">Transmembrane helix</keyword>
<dbReference type="PANTHER" id="PTHR22911">
    <property type="entry name" value="ACYL-MALONYL CONDENSING ENZYME-RELATED"/>
    <property type="match status" value="1"/>
</dbReference>
<reference evidence="4 5" key="1">
    <citation type="submission" date="2019-06" db="EMBL/GenBank/DDBJ databases">
        <title>Sequencing the genomes of 1000 actinobacteria strains.</title>
        <authorList>
            <person name="Klenk H.-P."/>
        </authorList>
    </citation>
    <scope>NUCLEOTIDE SEQUENCE [LARGE SCALE GENOMIC DNA]</scope>
    <source>
        <strain evidence="4 5">DSM 19560</strain>
    </source>
</reference>
<protein>
    <submittedName>
        <fullName evidence="4">EamA-like transporter family protein</fullName>
    </submittedName>
</protein>
<dbReference type="GO" id="GO:0016020">
    <property type="term" value="C:membrane"/>
    <property type="evidence" value="ECO:0007669"/>
    <property type="project" value="InterPro"/>
</dbReference>
<dbReference type="SUPFAM" id="SSF103481">
    <property type="entry name" value="Multidrug resistance efflux transporter EmrE"/>
    <property type="match status" value="2"/>
</dbReference>
<comment type="similarity">
    <text evidence="1">Belongs to the EamA transporter family.</text>
</comment>
<evidence type="ECO:0000256" key="1">
    <source>
        <dbReference type="ARBA" id="ARBA00007362"/>
    </source>
</evidence>
<dbReference type="InterPro" id="IPR000620">
    <property type="entry name" value="EamA_dom"/>
</dbReference>
<evidence type="ECO:0000313" key="4">
    <source>
        <dbReference type="EMBL" id="TWE12941.1"/>
    </source>
</evidence>
<gene>
    <name evidence="4" type="ORF">BKA23_1768</name>
</gene>
<dbReference type="RefSeq" id="WP_145227310.1">
    <property type="nucleotide sequence ID" value="NZ_VIVQ01000001.1"/>
</dbReference>
<dbReference type="Pfam" id="PF00892">
    <property type="entry name" value="EamA"/>
    <property type="match status" value="1"/>
</dbReference>
<proteinExistence type="inferred from homology"/>
<feature type="transmembrane region" description="Helical" evidence="2">
    <location>
        <begin position="169"/>
        <end position="188"/>
    </location>
</feature>
<comment type="caution">
    <text evidence="4">The sequence shown here is derived from an EMBL/GenBank/DDBJ whole genome shotgun (WGS) entry which is preliminary data.</text>
</comment>